<proteinExistence type="predicted"/>
<protein>
    <submittedName>
        <fullName evidence="1">Uncharacterized protein</fullName>
    </submittedName>
</protein>
<dbReference type="AlphaFoldDB" id="A0A816GAI5"/>
<accession>A0A816GAI5</accession>
<evidence type="ECO:0000313" key="1">
    <source>
        <dbReference type="EMBL" id="CAF1672641.1"/>
    </source>
</evidence>
<keyword evidence="2" id="KW-1185">Reference proteome</keyword>
<name>A0A816GAI5_ADIRI</name>
<comment type="caution">
    <text evidence="1">The sequence shown here is derived from an EMBL/GenBank/DDBJ whole genome shotgun (WGS) entry which is preliminary data.</text>
</comment>
<organism evidence="1 2">
    <name type="scientific">Adineta ricciae</name>
    <name type="common">Rotifer</name>
    <dbReference type="NCBI Taxonomy" id="249248"/>
    <lineage>
        <taxon>Eukaryota</taxon>
        <taxon>Metazoa</taxon>
        <taxon>Spiralia</taxon>
        <taxon>Gnathifera</taxon>
        <taxon>Rotifera</taxon>
        <taxon>Eurotatoria</taxon>
        <taxon>Bdelloidea</taxon>
        <taxon>Adinetida</taxon>
        <taxon>Adinetidae</taxon>
        <taxon>Adineta</taxon>
    </lineage>
</organism>
<sequence>MDYNSIVFREFTPESLHRIERYRQEEAERLASDRLQRQTIHEDD</sequence>
<gene>
    <name evidence="1" type="ORF">XAT740_LOCUS58984</name>
</gene>
<feature type="non-terminal residue" evidence="1">
    <location>
        <position position="44"/>
    </location>
</feature>
<evidence type="ECO:0000313" key="2">
    <source>
        <dbReference type="Proteomes" id="UP000663828"/>
    </source>
</evidence>
<dbReference type="EMBL" id="CAJNOR010013322">
    <property type="protein sequence ID" value="CAF1672641.1"/>
    <property type="molecule type" value="Genomic_DNA"/>
</dbReference>
<dbReference type="Proteomes" id="UP000663828">
    <property type="component" value="Unassembled WGS sequence"/>
</dbReference>
<reference evidence="1" key="1">
    <citation type="submission" date="2021-02" db="EMBL/GenBank/DDBJ databases">
        <authorList>
            <person name="Nowell W R."/>
        </authorList>
    </citation>
    <scope>NUCLEOTIDE SEQUENCE</scope>
</reference>